<dbReference type="Proteomes" id="UP000824120">
    <property type="component" value="Chromosome 7"/>
</dbReference>
<reference evidence="2 3" key="1">
    <citation type="submission" date="2020-09" db="EMBL/GenBank/DDBJ databases">
        <title>De no assembly of potato wild relative species, Solanum commersonii.</title>
        <authorList>
            <person name="Cho K."/>
        </authorList>
    </citation>
    <scope>NUCLEOTIDE SEQUENCE [LARGE SCALE GENOMIC DNA]</scope>
    <source>
        <strain evidence="2">LZ3.2</strain>
        <tissue evidence="2">Leaf</tissue>
    </source>
</reference>
<accession>A0A9J5Y5E4</accession>
<comment type="caution">
    <text evidence="2">The sequence shown here is derived from an EMBL/GenBank/DDBJ whole genome shotgun (WGS) entry which is preliminary data.</text>
</comment>
<sequence>MGSHEDAFTSVSLERIRNMQAEWESIIDLEMGEESWCMPEYYVWRNTVSHMARPSAHGHWGIGASSHGVHYTYVQLDSSRIRRLLNPGRSLEEDLEEDAEEDPEENLEENPEEDPKEKVWEDHMEVSEMGSNVYDPRYRGVIGISSEHGPEESPEYHPGPYYDVDDDDDDAPTWL</sequence>
<dbReference type="AlphaFoldDB" id="A0A9J5Y5E4"/>
<name>A0A9J5Y5E4_SOLCO</name>
<dbReference type="EMBL" id="JACXVP010000007">
    <property type="protein sequence ID" value="KAG5595601.1"/>
    <property type="molecule type" value="Genomic_DNA"/>
</dbReference>
<protein>
    <submittedName>
        <fullName evidence="2">Uncharacterized protein</fullName>
    </submittedName>
</protein>
<evidence type="ECO:0000313" key="2">
    <source>
        <dbReference type="EMBL" id="KAG5595601.1"/>
    </source>
</evidence>
<feature type="compositionally biased region" description="Acidic residues" evidence="1">
    <location>
        <begin position="93"/>
        <end position="112"/>
    </location>
</feature>
<feature type="compositionally biased region" description="Acidic residues" evidence="1">
    <location>
        <begin position="163"/>
        <end position="175"/>
    </location>
</feature>
<proteinExistence type="predicted"/>
<feature type="compositionally biased region" description="Basic and acidic residues" evidence="1">
    <location>
        <begin position="113"/>
        <end position="126"/>
    </location>
</feature>
<keyword evidence="3" id="KW-1185">Reference proteome</keyword>
<evidence type="ECO:0000313" key="3">
    <source>
        <dbReference type="Proteomes" id="UP000824120"/>
    </source>
</evidence>
<gene>
    <name evidence="2" type="ORF">H5410_036833</name>
</gene>
<feature type="region of interest" description="Disordered" evidence="1">
    <location>
        <begin position="85"/>
        <end position="175"/>
    </location>
</feature>
<evidence type="ECO:0000256" key="1">
    <source>
        <dbReference type="SAM" id="MobiDB-lite"/>
    </source>
</evidence>
<organism evidence="2 3">
    <name type="scientific">Solanum commersonii</name>
    <name type="common">Commerson's wild potato</name>
    <name type="synonym">Commerson's nightshade</name>
    <dbReference type="NCBI Taxonomy" id="4109"/>
    <lineage>
        <taxon>Eukaryota</taxon>
        <taxon>Viridiplantae</taxon>
        <taxon>Streptophyta</taxon>
        <taxon>Embryophyta</taxon>
        <taxon>Tracheophyta</taxon>
        <taxon>Spermatophyta</taxon>
        <taxon>Magnoliopsida</taxon>
        <taxon>eudicotyledons</taxon>
        <taxon>Gunneridae</taxon>
        <taxon>Pentapetalae</taxon>
        <taxon>asterids</taxon>
        <taxon>lamiids</taxon>
        <taxon>Solanales</taxon>
        <taxon>Solanaceae</taxon>
        <taxon>Solanoideae</taxon>
        <taxon>Solaneae</taxon>
        <taxon>Solanum</taxon>
    </lineage>
</organism>